<keyword evidence="4 6" id="KW-0963">Cytoplasm</keyword>
<comment type="subcellular location">
    <subcellularLocation>
        <location evidence="1 6">Cytoplasm</location>
        <location evidence="1 6">Nucleoid</location>
    </subcellularLocation>
</comment>
<evidence type="ECO:0000256" key="3">
    <source>
        <dbReference type="ARBA" id="ARBA00022296"/>
    </source>
</evidence>
<comment type="function">
    <text evidence="6">May be involved in recombination.</text>
</comment>
<proteinExistence type="inferred from homology"/>
<dbReference type="EMBL" id="JAVDVX010000007">
    <property type="protein sequence ID" value="MDR7091636.1"/>
    <property type="molecule type" value="Genomic_DNA"/>
</dbReference>
<dbReference type="PANTHER" id="PTHR38103">
    <property type="entry name" value="RECOMBINATION-ASSOCIATED PROTEIN RDGC"/>
    <property type="match status" value="1"/>
</dbReference>
<dbReference type="NCBIfam" id="NF001462">
    <property type="entry name" value="PRK00321.1-3"/>
    <property type="match status" value="1"/>
</dbReference>
<evidence type="ECO:0000256" key="6">
    <source>
        <dbReference type="HAMAP-Rule" id="MF_00194"/>
    </source>
</evidence>
<reference evidence="7 8" key="1">
    <citation type="submission" date="2023-07" db="EMBL/GenBank/DDBJ databases">
        <title>Sorghum-associated microbial communities from plants grown in Nebraska, USA.</title>
        <authorList>
            <person name="Schachtman D."/>
        </authorList>
    </citation>
    <scope>NUCLEOTIDE SEQUENCE [LARGE SCALE GENOMIC DNA]</scope>
    <source>
        <strain evidence="7 8">BE190</strain>
    </source>
</reference>
<keyword evidence="5 6" id="KW-0233">DNA recombination</keyword>
<accession>A0ABU1V2F7</accession>
<evidence type="ECO:0000256" key="5">
    <source>
        <dbReference type="ARBA" id="ARBA00023172"/>
    </source>
</evidence>
<organism evidence="7 8">
    <name type="scientific">Cellvibrio fibrivorans</name>
    <dbReference type="NCBI Taxonomy" id="126350"/>
    <lineage>
        <taxon>Bacteria</taxon>
        <taxon>Pseudomonadati</taxon>
        <taxon>Pseudomonadota</taxon>
        <taxon>Gammaproteobacteria</taxon>
        <taxon>Cellvibrionales</taxon>
        <taxon>Cellvibrionaceae</taxon>
        <taxon>Cellvibrio</taxon>
    </lineage>
</organism>
<dbReference type="RefSeq" id="WP_310075130.1">
    <property type="nucleotide sequence ID" value="NZ_JAVDVX010000007.1"/>
</dbReference>
<dbReference type="Proteomes" id="UP001253595">
    <property type="component" value="Unassembled WGS sequence"/>
</dbReference>
<gene>
    <name evidence="6" type="primary">rdgC</name>
    <name evidence="7" type="ORF">J2X05_003671</name>
</gene>
<dbReference type="Pfam" id="PF04381">
    <property type="entry name" value="RdgC"/>
    <property type="match status" value="1"/>
</dbReference>
<name>A0ABU1V2F7_9GAMM</name>
<sequence>MWFKNLRLYRLTEQWTISAEELNEKLAEFCFNPCGSLDPMRYGFEFPVGRHGSEFIHVTNGYIMICAKKQEKILPGGVIKEQLEEKVLALSEAESRPIGRKERDTLKDEIIFSLLPRAFTRSSLDYAYIAPQENMIVVNSSSAKRAEDLLSKLREALGSLRCLPIAPKNIPTQVMTHWLRESQAPHQFELGEEVELQAAKDGRVIRCKKQDLTATEIRNHLESGMHVSKIALVWKEAISCVIDDQVAVKRLKFEDVISEKANERNPESKAEQFDADFAIMALELKNFIQALLAAFGGEDDSRLDH</sequence>
<evidence type="ECO:0000313" key="8">
    <source>
        <dbReference type="Proteomes" id="UP001253595"/>
    </source>
</evidence>
<evidence type="ECO:0000313" key="7">
    <source>
        <dbReference type="EMBL" id="MDR7091636.1"/>
    </source>
</evidence>
<comment type="similarity">
    <text evidence="2 6">Belongs to the RdgC family.</text>
</comment>
<evidence type="ECO:0000256" key="1">
    <source>
        <dbReference type="ARBA" id="ARBA00004453"/>
    </source>
</evidence>
<protein>
    <recommendedName>
        <fullName evidence="3 6">Recombination-associated protein RdgC</fullName>
    </recommendedName>
</protein>
<dbReference type="NCBIfam" id="NF001464">
    <property type="entry name" value="PRK00321.1-5"/>
    <property type="match status" value="1"/>
</dbReference>
<dbReference type="InterPro" id="IPR007476">
    <property type="entry name" value="RdgC"/>
</dbReference>
<dbReference type="HAMAP" id="MF_00194">
    <property type="entry name" value="RdgC"/>
    <property type="match status" value="1"/>
</dbReference>
<dbReference type="PANTHER" id="PTHR38103:SF1">
    <property type="entry name" value="RECOMBINATION-ASSOCIATED PROTEIN RDGC"/>
    <property type="match status" value="1"/>
</dbReference>
<comment type="caution">
    <text evidence="7">The sequence shown here is derived from an EMBL/GenBank/DDBJ whole genome shotgun (WGS) entry which is preliminary data.</text>
</comment>
<evidence type="ECO:0000256" key="4">
    <source>
        <dbReference type="ARBA" id="ARBA00022490"/>
    </source>
</evidence>
<keyword evidence="8" id="KW-1185">Reference proteome</keyword>
<evidence type="ECO:0000256" key="2">
    <source>
        <dbReference type="ARBA" id="ARBA00008657"/>
    </source>
</evidence>